<protein>
    <submittedName>
        <fullName evidence="1">Uncharacterized protein</fullName>
    </submittedName>
</protein>
<keyword evidence="2" id="KW-1185">Reference proteome</keyword>
<reference evidence="1" key="1">
    <citation type="submission" date="2020-08" db="EMBL/GenBank/DDBJ databases">
        <title>Plant Genome Project.</title>
        <authorList>
            <person name="Zhang R.-G."/>
        </authorList>
    </citation>
    <scope>NUCLEOTIDE SEQUENCE</scope>
    <source>
        <strain evidence="1">WSP0</strain>
        <tissue evidence="1">Leaf</tissue>
    </source>
</reference>
<accession>A0AAV6IJ62</accession>
<proteinExistence type="predicted"/>
<sequence>MTSSNKLMTLLMPKRTPQQDLMMLIPNNHLFEKQPMNLSTWRRVQLEVVRPLKSTQRFQVKLLQKSRIWTER</sequence>
<dbReference type="Proteomes" id="UP000823749">
    <property type="component" value="Chromosome 10"/>
</dbReference>
<organism evidence="1 2">
    <name type="scientific">Rhododendron griersonianum</name>
    <dbReference type="NCBI Taxonomy" id="479676"/>
    <lineage>
        <taxon>Eukaryota</taxon>
        <taxon>Viridiplantae</taxon>
        <taxon>Streptophyta</taxon>
        <taxon>Embryophyta</taxon>
        <taxon>Tracheophyta</taxon>
        <taxon>Spermatophyta</taxon>
        <taxon>Magnoliopsida</taxon>
        <taxon>eudicotyledons</taxon>
        <taxon>Gunneridae</taxon>
        <taxon>Pentapetalae</taxon>
        <taxon>asterids</taxon>
        <taxon>Ericales</taxon>
        <taxon>Ericaceae</taxon>
        <taxon>Ericoideae</taxon>
        <taxon>Rhodoreae</taxon>
        <taxon>Rhododendron</taxon>
    </lineage>
</organism>
<evidence type="ECO:0000313" key="2">
    <source>
        <dbReference type="Proteomes" id="UP000823749"/>
    </source>
</evidence>
<name>A0AAV6IJ62_9ERIC</name>
<comment type="caution">
    <text evidence="1">The sequence shown here is derived from an EMBL/GenBank/DDBJ whole genome shotgun (WGS) entry which is preliminary data.</text>
</comment>
<gene>
    <name evidence="1" type="ORF">RHGRI_029366</name>
</gene>
<dbReference type="EMBL" id="JACTNZ010000010">
    <property type="protein sequence ID" value="KAG5528668.1"/>
    <property type="molecule type" value="Genomic_DNA"/>
</dbReference>
<dbReference type="AlphaFoldDB" id="A0AAV6IJ62"/>
<evidence type="ECO:0000313" key="1">
    <source>
        <dbReference type="EMBL" id="KAG5528668.1"/>
    </source>
</evidence>